<dbReference type="InterPro" id="IPR027417">
    <property type="entry name" value="P-loop_NTPase"/>
</dbReference>
<name>C6LI15_9FIRM</name>
<comment type="caution">
    <text evidence="2">The sequence shown here is derived from an EMBL/GenBank/DDBJ whole genome shotgun (WGS) entry which is preliminary data.</text>
</comment>
<evidence type="ECO:0000259" key="1">
    <source>
        <dbReference type="Pfam" id="PF09820"/>
    </source>
</evidence>
<dbReference type="InterPro" id="IPR018631">
    <property type="entry name" value="AAA-ATPase-like_dom"/>
</dbReference>
<keyword evidence="3" id="KW-1185">Reference proteome</keyword>
<dbReference type="Pfam" id="PF09820">
    <property type="entry name" value="AAA-ATPase_like"/>
    <property type="match status" value="1"/>
</dbReference>
<dbReference type="SUPFAM" id="SSF52540">
    <property type="entry name" value="P-loop containing nucleoside triphosphate hydrolases"/>
    <property type="match status" value="1"/>
</dbReference>
<organism evidence="2 3">
    <name type="scientific">Marvinbryantia formatexigens DSM 14469</name>
    <dbReference type="NCBI Taxonomy" id="478749"/>
    <lineage>
        <taxon>Bacteria</taxon>
        <taxon>Bacillati</taxon>
        <taxon>Bacillota</taxon>
        <taxon>Clostridia</taxon>
        <taxon>Lachnospirales</taxon>
        <taxon>Lachnospiraceae</taxon>
        <taxon>Marvinbryantia</taxon>
    </lineage>
</organism>
<proteinExistence type="predicted"/>
<dbReference type="PANTHER" id="PTHR34825:SF1">
    <property type="entry name" value="AAA-ATPASE-LIKE DOMAIN-CONTAINING PROTEIN"/>
    <property type="match status" value="1"/>
</dbReference>
<dbReference type="InterPro" id="IPR012547">
    <property type="entry name" value="PDDEXK_9"/>
</dbReference>
<accession>C6LI15</accession>
<sequence length="523" mass="59611">MGMYLNIGNAGFQSVRKGLYVDKSGLISFINNTLGTKDKLTCVSRPRRFGKSFATQMLCAYYDKSCDSKSLFSDLKIAADPMFGHYLNKYDVIYLDITWFISTERDINNTVSYLQEQVTEELCSVYTSVEKDSSLPLVLARIAEMTGHRFIIIIDEWDALFREAKDNTNLQMEYLQLLRGLFKSSLTDKMIEAAYMTGILPIKKYGTQSALTDFREYTMLQPKKLAEYVGFTENEVMQLCQKYGMDFAEAKKWYDGYSFSRQKSVYSPNSIVQAINSEEFSDYWTETETYESLKYYICLNLDGLRDAIISMLGGERCKINTRTFQNDILSINSRDDVLTLLVHLGYLAYDSEKKEVYIPNQEVADEFKNAVEYSGWDGISAALRTSDELLEATLRQDAAAVAEGIDKIHSANTSILSYNNENSLSCVITIAYYAAQKDYTLIRELPSGKGFADIVFLPQKHTDKPALIIELKWNQSCKGAIQQIKERNYAGALSEYTGNILLVGISYDKKIKKHQCIIEQFKK</sequence>
<feature type="domain" description="AAA-ATPase-like" evidence="1">
    <location>
        <begin position="8"/>
        <end position="205"/>
    </location>
</feature>
<dbReference type="RefSeq" id="WP_006863063.1">
    <property type="nucleotide sequence ID" value="NZ_ACCL02000016.1"/>
</dbReference>
<reference evidence="2" key="1">
    <citation type="submission" date="2009-07" db="EMBL/GenBank/DDBJ databases">
        <authorList>
            <person name="Weinstock G."/>
            <person name="Sodergren E."/>
            <person name="Clifton S."/>
            <person name="Fulton L."/>
            <person name="Fulton B."/>
            <person name="Courtney L."/>
            <person name="Fronick C."/>
            <person name="Harrison M."/>
            <person name="Strong C."/>
            <person name="Farmer C."/>
            <person name="Delahaunty K."/>
            <person name="Markovic C."/>
            <person name="Hall O."/>
            <person name="Minx P."/>
            <person name="Tomlinson C."/>
            <person name="Mitreva M."/>
            <person name="Nelson J."/>
            <person name="Hou S."/>
            <person name="Wollam A."/>
            <person name="Pepin K.H."/>
            <person name="Johnson M."/>
            <person name="Bhonagiri V."/>
            <person name="Nash W.E."/>
            <person name="Warren W."/>
            <person name="Chinwalla A."/>
            <person name="Mardis E.R."/>
            <person name="Wilson R.K."/>
        </authorList>
    </citation>
    <scope>NUCLEOTIDE SEQUENCE [LARGE SCALE GENOMIC DNA]</scope>
    <source>
        <strain evidence="2">DSM 14469</strain>
    </source>
</reference>
<evidence type="ECO:0000313" key="2">
    <source>
        <dbReference type="EMBL" id="EET59670.1"/>
    </source>
</evidence>
<dbReference type="AlphaFoldDB" id="C6LI15"/>
<protein>
    <recommendedName>
        <fullName evidence="1">AAA-ATPase-like domain-containing protein</fullName>
    </recommendedName>
</protein>
<dbReference type="OrthoDB" id="1650748at2"/>
<gene>
    <name evidence="2" type="ORF">BRYFOR_08286</name>
</gene>
<dbReference type="EMBL" id="ACCL02000016">
    <property type="protein sequence ID" value="EET59670.1"/>
    <property type="molecule type" value="Genomic_DNA"/>
</dbReference>
<dbReference type="Proteomes" id="UP000005561">
    <property type="component" value="Unassembled WGS sequence"/>
</dbReference>
<dbReference type="Pfam" id="PF08011">
    <property type="entry name" value="PDDEXK_9"/>
    <property type="match status" value="1"/>
</dbReference>
<evidence type="ECO:0000313" key="3">
    <source>
        <dbReference type="Proteomes" id="UP000005561"/>
    </source>
</evidence>
<dbReference type="eggNOG" id="COG1672">
    <property type="taxonomic scope" value="Bacteria"/>
</dbReference>
<dbReference type="PANTHER" id="PTHR34825">
    <property type="entry name" value="CONSERVED PROTEIN, WITH A WEAK D-GALACTARATE DEHYDRATASE/ALTRONATE HYDROLASE DOMAIN"/>
    <property type="match status" value="1"/>
</dbReference>